<dbReference type="Proteomes" id="UP000276232">
    <property type="component" value="Unassembled WGS sequence"/>
</dbReference>
<dbReference type="RefSeq" id="WP_123381516.1">
    <property type="nucleotide sequence ID" value="NZ_RJKN01000016.1"/>
</dbReference>
<evidence type="ECO:0000313" key="2">
    <source>
        <dbReference type="Proteomes" id="UP000276232"/>
    </source>
</evidence>
<accession>A0A3N1G8A5</accession>
<keyword evidence="2" id="KW-1185">Reference proteome</keyword>
<dbReference type="EMBL" id="RJKN01000016">
    <property type="protein sequence ID" value="ROP26500.1"/>
    <property type="molecule type" value="Genomic_DNA"/>
</dbReference>
<name>A0A3N1G8A5_9ACTN</name>
<dbReference type="OrthoDB" id="251398at2"/>
<comment type="caution">
    <text evidence="1">The sequence shown here is derived from an EMBL/GenBank/DDBJ whole genome shotgun (WGS) entry which is preliminary data.</text>
</comment>
<dbReference type="Gene3D" id="2.115.10.20">
    <property type="entry name" value="Glycosyl hydrolase domain, family 43"/>
    <property type="match status" value="2"/>
</dbReference>
<dbReference type="InterPro" id="IPR023296">
    <property type="entry name" value="Glyco_hydro_beta-prop_sf"/>
</dbReference>
<gene>
    <name evidence="1" type="ORF">EDC03_3462</name>
</gene>
<evidence type="ECO:0000313" key="1">
    <source>
        <dbReference type="EMBL" id="ROP26500.1"/>
    </source>
</evidence>
<organism evidence="1 2">
    <name type="scientific">Pseudokineococcus lusitanus</name>
    <dbReference type="NCBI Taxonomy" id="763993"/>
    <lineage>
        <taxon>Bacteria</taxon>
        <taxon>Bacillati</taxon>
        <taxon>Actinomycetota</taxon>
        <taxon>Actinomycetes</taxon>
        <taxon>Kineosporiales</taxon>
        <taxon>Kineosporiaceae</taxon>
        <taxon>Pseudokineococcus</taxon>
    </lineage>
</organism>
<dbReference type="SUPFAM" id="SSF75005">
    <property type="entry name" value="Arabinanase/levansucrase/invertase"/>
    <property type="match status" value="1"/>
</dbReference>
<dbReference type="InParanoid" id="A0A3N1G8A5"/>
<reference evidence="1 2" key="1">
    <citation type="journal article" date="2015" name="Stand. Genomic Sci.">
        <title>Genomic Encyclopedia of Bacterial and Archaeal Type Strains, Phase III: the genomes of soil and plant-associated and newly described type strains.</title>
        <authorList>
            <person name="Whitman W.B."/>
            <person name="Woyke T."/>
            <person name="Klenk H.P."/>
            <person name="Zhou Y."/>
            <person name="Lilburn T.G."/>
            <person name="Beck B.J."/>
            <person name="De Vos P."/>
            <person name="Vandamme P."/>
            <person name="Eisen J.A."/>
            <person name="Garrity G."/>
            <person name="Hugenholtz P."/>
            <person name="Kyrpides N.C."/>
        </authorList>
    </citation>
    <scope>NUCLEOTIDE SEQUENCE [LARGE SCALE GENOMIC DNA]</scope>
    <source>
        <strain evidence="1 2">CECT 7306</strain>
    </source>
</reference>
<protein>
    <recommendedName>
        <fullName evidence="3">Glycosyl hydrolase family 32</fullName>
    </recommendedName>
</protein>
<evidence type="ECO:0008006" key="3">
    <source>
        <dbReference type="Google" id="ProtNLM"/>
    </source>
</evidence>
<sequence length="320" mass="33998">MTASPAPHQPVVEPPAGAAPLTGDAWWEGSVVVLEPADPRPGAWAGGPSVVLHDGTWWLAVRLRRPLGEGRGYANVVLRSEDGVTFTPVAEVLRTAFGAESLERPALVRTPEGRWRLYVSCATPGTKHWRVDLLEADDPAGLATAPATTVLPGSDRLAVKDPVVRLVDGRWHLWASVHPLEDPDATDRMTTEHATSDDGVAWTWHGTALAGRPGEWDARGVRVATVLDVDGAPWALYDGRATADENWEERTGLAVGVGDGRFAAVPGGPFLAGPHGAGGLRYVDVADVGDGTRRWFFEVARPDGAHELRTVVLPGGSQAA</sequence>
<proteinExistence type="predicted"/>
<dbReference type="AlphaFoldDB" id="A0A3N1G8A5"/>